<keyword evidence="6" id="KW-0297">G-protein coupled receptor</keyword>
<keyword evidence="4 14" id="KW-0732">Signal</keyword>
<dbReference type="Gene3D" id="2.60.220.50">
    <property type="match status" value="1"/>
</dbReference>
<feature type="transmembrane region" description="Helical" evidence="13">
    <location>
        <begin position="892"/>
        <end position="913"/>
    </location>
</feature>
<dbReference type="GO" id="GO:0007189">
    <property type="term" value="P:adenylate cyclase-activating G protein-coupled receptor signaling pathway"/>
    <property type="evidence" value="ECO:0007669"/>
    <property type="project" value="TreeGrafter"/>
</dbReference>
<dbReference type="SMART" id="SM00303">
    <property type="entry name" value="GPS"/>
    <property type="match status" value="1"/>
</dbReference>
<dbReference type="EMBL" id="KN123775">
    <property type="protein sequence ID" value="KFO23366.1"/>
    <property type="molecule type" value="Genomic_DNA"/>
</dbReference>
<feature type="transmembrane region" description="Helical" evidence="13">
    <location>
        <begin position="694"/>
        <end position="716"/>
    </location>
</feature>
<protein>
    <submittedName>
        <fullName evidence="18">Putative G-protein coupled receptor 113</fullName>
    </submittedName>
</protein>
<evidence type="ECO:0000256" key="2">
    <source>
        <dbReference type="ARBA" id="ARBA00007343"/>
    </source>
</evidence>
<sequence length="988" mass="107102">MVRPAAPRLLLALTLLLGSTVAPTSQPVSKTEGQGQAAAGPGQQLDRSGAGESVLVSVFVELELSDKIWPLAHSRALALPPASATSCPRNLTGLVITTDCNVSHTGHSRCACRPGYQWSARLCSSSTPCPSHSHSGQLCDCRIFSHSIPGYCQTLPPVPGNLSLNSQLQMPGNMLNLALLTTQNVTNPKWFLRRTENSKLIPLRSGPQVSLSFHQGQASLSISRPSQHWAGEYLIYFEAQGFAWKLQQVVKVPLQKAEVALFPEELSISCTASPSFQLSCCFPSTNLVYTAAWSPREGSHVSLLNRTGSQCLLLDVQRCPEADTTYTCVLESQGLAPLRRSVAVAVIQDGDDACPEDFSAVAWNVTKAGHAAQAPCPGNKAGMVKRFCGPDGAWGPLQHNCTDMGILALYDEARLLQAGQGKPDQRVPQILERLQERVEAASSPSDLLKLLSTVEVLAEVVAEDRTTLKPSALEDLLTITDKVLDTNISSLWTPAQAQEPSMGSDFLLAVETLARSLSPKGQPFFFSSSSVRLQSQLLEPPLADYQISFSTQPPLRARIPRYSLTPWVRNGTTVSVTSLVLQNLDRLLPSNYGQGLGGPHYATPGLVLVISIMAGGKAITRAEVIMDFGQTDGALHCVFWDHNLFQHAGGWSDRGCQARAANDGPATQCICQHLTAFSTLMSHHTVPEDPVLELLTQVGLGASILALLVCLTVYRLVWRAVVRNKVAFFRHAALFNMAICLLAADTWYLAGSVFLPRTHNLLCLVTAFLCHFFYLCTFFWMLAQALLLAHQLLFVFHQLSKHLILALMVILGYLCPLGLAGAALGLYLPRGQYLREGQCWLAGKGGAVYTFVGPVLAIVGVNGLVLAMTVLKLQRPSLSEGPSVEKRQALLGVLKALFILTPIFGITWGLGLVTMLEEASAVPHYIFVILNSSQGVFILLFGCLTDKKVQEALRKRFCHTQPPNSDISLNTNETYISEQSKGGSQNAR</sequence>
<evidence type="ECO:0000256" key="6">
    <source>
        <dbReference type="ARBA" id="ARBA00023040"/>
    </source>
</evidence>
<dbReference type="PRINTS" id="PR00249">
    <property type="entry name" value="GPCRSECRETIN"/>
</dbReference>
<dbReference type="PANTHER" id="PTHR45813:SF2">
    <property type="entry name" value="ADHESION G-PROTEIN COUPLED RECEPTOR F3"/>
    <property type="match status" value="1"/>
</dbReference>
<keyword evidence="11" id="KW-0807">Transducer</keyword>
<dbReference type="Pfam" id="PF24528">
    <property type="entry name" value="Ig_ADGRF3"/>
    <property type="match status" value="1"/>
</dbReference>
<dbReference type="GO" id="GO:0016020">
    <property type="term" value="C:membrane"/>
    <property type="evidence" value="ECO:0007669"/>
    <property type="project" value="UniProtKB-SubCell"/>
</dbReference>
<dbReference type="Proteomes" id="UP000028990">
    <property type="component" value="Unassembled WGS sequence"/>
</dbReference>
<evidence type="ECO:0000256" key="11">
    <source>
        <dbReference type="ARBA" id="ARBA00023224"/>
    </source>
</evidence>
<dbReference type="eggNOG" id="KOG4193">
    <property type="taxonomic scope" value="Eukaryota"/>
</dbReference>
<feature type="transmembrane region" description="Helical" evidence="13">
    <location>
        <begin position="761"/>
        <end position="782"/>
    </location>
</feature>
<dbReference type="InterPro" id="IPR051587">
    <property type="entry name" value="Adhesion_GPCR"/>
</dbReference>
<keyword evidence="7 13" id="KW-0472">Membrane</keyword>
<comment type="subcellular location">
    <subcellularLocation>
        <location evidence="1">Membrane</location>
        <topology evidence="1">Multi-pass membrane protein</topology>
    </subcellularLocation>
</comment>
<feature type="chain" id="PRO_5001873216" evidence="14">
    <location>
        <begin position="23"/>
        <end position="988"/>
    </location>
</feature>
<keyword evidence="5 13" id="KW-1133">Transmembrane helix</keyword>
<dbReference type="SUPFAM" id="SSF81321">
    <property type="entry name" value="Family A G protein-coupled receptor-like"/>
    <property type="match status" value="1"/>
</dbReference>
<dbReference type="InterPro" id="IPR000203">
    <property type="entry name" value="GPS"/>
</dbReference>
<dbReference type="InterPro" id="IPR017981">
    <property type="entry name" value="GPCR_2-like_7TM"/>
</dbReference>
<keyword evidence="8" id="KW-1015">Disulfide bond</keyword>
<dbReference type="Pfam" id="PF00002">
    <property type="entry name" value="7tm_2"/>
    <property type="match status" value="1"/>
</dbReference>
<dbReference type="InterPro" id="IPR057400">
    <property type="entry name" value="ADGRF3/5_N"/>
</dbReference>
<feature type="signal peptide" evidence="14">
    <location>
        <begin position="1"/>
        <end position="22"/>
    </location>
</feature>
<evidence type="ECO:0000313" key="19">
    <source>
        <dbReference type="Proteomes" id="UP000028990"/>
    </source>
</evidence>
<evidence type="ECO:0000256" key="12">
    <source>
        <dbReference type="SAM" id="MobiDB-lite"/>
    </source>
</evidence>
<dbReference type="InterPro" id="IPR000832">
    <property type="entry name" value="GPCR_2_secretin-like"/>
</dbReference>
<evidence type="ECO:0000256" key="4">
    <source>
        <dbReference type="ARBA" id="ARBA00022729"/>
    </source>
</evidence>
<comment type="similarity">
    <text evidence="2">Belongs to the G-protein coupled receptor 2 family. Adhesion G-protein coupled receptor (ADGR) subfamily.</text>
</comment>
<evidence type="ECO:0000256" key="3">
    <source>
        <dbReference type="ARBA" id="ARBA00022692"/>
    </source>
</evidence>
<evidence type="ECO:0000256" key="10">
    <source>
        <dbReference type="ARBA" id="ARBA00023180"/>
    </source>
</evidence>
<keyword evidence="3 13" id="KW-0812">Transmembrane</keyword>
<feature type="domain" description="G-protein coupled receptors family 2 profile 1" evidence="16">
    <location>
        <begin position="357"/>
        <end position="394"/>
    </location>
</feature>
<keyword evidence="19" id="KW-1185">Reference proteome</keyword>
<dbReference type="AlphaFoldDB" id="A0A091DKN5"/>
<feature type="region of interest" description="Disordered" evidence="12">
    <location>
        <begin position="24"/>
        <end position="48"/>
    </location>
</feature>
<name>A0A091DKN5_FUKDA</name>
<accession>A0A091DKN5</accession>
<evidence type="ECO:0000256" key="5">
    <source>
        <dbReference type="ARBA" id="ARBA00022989"/>
    </source>
</evidence>
<feature type="transmembrane region" description="Helical" evidence="13">
    <location>
        <begin position="848"/>
        <end position="871"/>
    </location>
</feature>
<evidence type="ECO:0000256" key="9">
    <source>
        <dbReference type="ARBA" id="ARBA00023170"/>
    </source>
</evidence>
<dbReference type="InterPro" id="IPR046338">
    <property type="entry name" value="GAIN_dom_sf"/>
</dbReference>
<evidence type="ECO:0000259" key="17">
    <source>
        <dbReference type="PROSITE" id="PS50261"/>
    </source>
</evidence>
<dbReference type="PROSITE" id="PS50261">
    <property type="entry name" value="G_PROTEIN_RECEP_F2_4"/>
    <property type="match status" value="1"/>
</dbReference>
<dbReference type="InterPro" id="IPR057244">
    <property type="entry name" value="GAIN_B"/>
</dbReference>
<proteinExistence type="inferred from homology"/>
<evidence type="ECO:0000256" key="7">
    <source>
        <dbReference type="ARBA" id="ARBA00023136"/>
    </source>
</evidence>
<evidence type="ECO:0000256" key="1">
    <source>
        <dbReference type="ARBA" id="ARBA00004141"/>
    </source>
</evidence>
<feature type="compositionally biased region" description="Low complexity" evidence="12">
    <location>
        <begin position="33"/>
        <end position="44"/>
    </location>
</feature>
<dbReference type="Gene3D" id="1.20.1070.10">
    <property type="entry name" value="Rhodopsin 7-helix transmembrane proteins"/>
    <property type="match status" value="1"/>
</dbReference>
<feature type="transmembrane region" description="Helical" evidence="13">
    <location>
        <begin position="803"/>
        <end position="828"/>
    </location>
</feature>
<dbReference type="FunFam" id="1.20.1070.10:FF:000058">
    <property type="entry name" value="Adhesion G protein-coupled receptor F5"/>
    <property type="match status" value="1"/>
</dbReference>
<dbReference type="Gene3D" id="4.10.1240.10">
    <property type="entry name" value="GPCR, family 2, extracellular hormone receptor domain"/>
    <property type="match status" value="1"/>
</dbReference>
<organism evidence="18 19">
    <name type="scientific">Fukomys damarensis</name>
    <name type="common">Damaraland mole rat</name>
    <name type="synonym">Cryptomys damarensis</name>
    <dbReference type="NCBI Taxonomy" id="885580"/>
    <lineage>
        <taxon>Eukaryota</taxon>
        <taxon>Metazoa</taxon>
        <taxon>Chordata</taxon>
        <taxon>Craniata</taxon>
        <taxon>Vertebrata</taxon>
        <taxon>Euteleostomi</taxon>
        <taxon>Mammalia</taxon>
        <taxon>Eutheria</taxon>
        <taxon>Euarchontoglires</taxon>
        <taxon>Glires</taxon>
        <taxon>Rodentia</taxon>
        <taxon>Hystricomorpha</taxon>
        <taxon>Bathyergidae</taxon>
        <taxon>Fukomys</taxon>
    </lineage>
</organism>
<dbReference type="GO" id="GO:0004930">
    <property type="term" value="F:G protein-coupled receptor activity"/>
    <property type="evidence" value="ECO:0007669"/>
    <property type="project" value="UniProtKB-KW"/>
</dbReference>
<dbReference type="GO" id="GO:0007166">
    <property type="term" value="P:cell surface receptor signaling pathway"/>
    <property type="evidence" value="ECO:0007669"/>
    <property type="project" value="InterPro"/>
</dbReference>
<dbReference type="PROSITE" id="PS50221">
    <property type="entry name" value="GAIN_B"/>
    <property type="match status" value="1"/>
</dbReference>
<gene>
    <name evidence="18" type="ORF">H920_15267</name>
</gene>
<evidence type="ECO:0000259" key="15">
    <source>
        <dbReference type="PROSITE" id="PS50221"/>
    </source>
</evidence>
<evidence type="ECO:0000259" key="16">
    <source>
        <dbReference type="PROSITE" id="PS50227"/>
    </source>
</evidence>
<dbReference type="SUPFAM" id="SSF111418">
    <property type="entry name" value="Hormone receptor domain"/>
    <property type="match status" value="1"/>
</dbReference>
<feature type="region of interest" description="Disordered" evidence="12">
    <location>
        <begin position="964"/>
        <end position="988"/>
    </location>
</feature>
<dbReference type="STRING" id="885580.ENSFDAP00000019545"/>
<dbReference type="InterPro" id="IPR056274">
    <property type="entry name" value="Ig_ADGRF3"/>
</dbReference>
<keyword evidence="10" id="KW-0325">Glycoprotein</keyword>
<feature type="domain" description="GAIN-B" evidence="15">
    <location>
        <begin position="522"/>
        <end position="687"/>
    </location>
</feature>
<evidence type="ECO:0000256" key="8">
    <source>
        <dbReference type="ARBA" id="ARBA00023157"/>
    </source>
</evidence>
<evidence type="ECO:0000313" key="18">
    <source>
        <dbReference type="EMBL" id="KFO23366.1"/>
    </source>
</evidence>
<dbReference type="Pfam" id="PF01825">
    <property type="entry name" value="GPS"/>
    <property type="match status" value="1"/>
</dbReference>
<evidence type="ECO:0000256" key="13">
    <source>
        <dbReference type="SAM" id="Phobius"/>
    </source>
</evidence>
<reference evidence="18 19" key="1">
    <citation type="submission" date="2013-11" db="EMBL/GenBank/DDBJ databases">
        <title>The Damaraland mole rat (Fukomys damarensis) genome and evolution of African mole rats.</title>
        <authorList>
            <person name="Gladyshev V.N."/>
            <person name="Fang X."/>
        </authorList>
    </citation>
    <scope>NUCLEOTIDE SEQUENCE [LARGE SCALE GENOMIC DNA]</scope>
    <source>
        <tissue evidence="18">Liver</tissue>
    </source>
</reference>
<dbReference type="PROSITE" id="PS00650">
    <property type="entry name" value="G_PROTEIN_RECEP_F2_2"/>
    <property type="match status" value="1"/>
</dbReference>
<feature type="transmembrane region" description="Helical" evidence="13">
    <location>
        <begin position="925"/>
        <end position="945"/>
    </location>
</feature>
<keyword evidence="9 18" id="KW-0675">Receptor</keyword>
<feature type="domain" description="G-protein coupled receptors family 2 profile 2" evidence="17">
    <location>
        <begin position="692"/>
        <end position="946"/>
    </location>
</feature>
<dbReference type="PROSITE" id="PS50227">
    <property type="entry name" value="G_PROTEIN_RECEP_F2_3"/>
    <property type="match status" value="1"/>
</dbReference>
<dbReference type="PANTHER" id="PTHR45813">
    <property type="entry name" value="IG-LIKE DOMAIN-CONTAINING PROTEIN"/>
    <property type="match status" value="1"/>
</dbReference>
<dbReference type="InterPro" id="IPR001879">
    <property type="entry name" value="GPCR_2_extracellular_dom"/>
</dbReference>
<evidence type="ECO:0000256" key="14">
    <source>
        <dbReference type="SAM" id="SignalP"/>
    </source>
</evidence>
<dbReference type="Pfam" id="PF25387">
    <property type="entry name" value="ADGRF3_N"/>
    <property type="match status" value="1"/>
</dbReference>
<dbReference type="InterPro" id="IPR036445">
    <property type="entry name" value="GPCR_2_extracell_dom_sf"/>
</dbReference>
<dbReference type="InterPro" id="IPR017983">
    <property type="entry name" value="GPCR_2_secretin-like_CS"/>
</dbReference>
<feature type="transmembrane region" description="Helical" evidence="13">
    <location>
        <begin position="728"/>
        <end position="749"/>
    </location>
</feature>